<organism evidence="2 3">
    <name type="scientific">Rhodovulum iodosum</name>
    <dbReference type="NCBI Taxonomy" id="68291"/>
    <lineage>
        <taxon>Bacteria</taxon>
        <taxon>Pseudomonadati</taxon>
        <taxon>Pseudomonadota</taxon>
        <taxon>Alphaproteobacteria</taxon>
        <taxon>Rhodobacterales</taxon>
        <taxon>Paracoccaceae</taxon>
        <taxon>Rhodovulum</taxon>
    </lineage>
</organism>
<dbReference type="InterPro" id="IPR024311">
    <property type="entry name" value="Lipocalin-like"/>
</dbReference>
<keyword evidence="3" id="KW-1185">Reference proteome</keyword>
<evidence type="ECO:0000313" key="3">
    <source>
        <dbReference type="Proteomes" id="UP001560019"/>
    </source>
</evidence>
<evidence type="ECO:0000313" key="2">
    <source>
        <dbReference type="EMBL" id="MEX5730068.1"/>
    </source>
</evidence>
<dbReference type="Proteomes" id="UP001560019">
    <property type="component" value="Unassembled WGS sequence"/>
</dbReference>
<accession>A0ABV3XXH0</accession>
<feature type="domain" description="Lipocalin-like" evidence="1">
    <location>
        <begin position="12"/>
        <end position="131"/>
    </location>
</feature>
<name>A0ABV3XXH0_9RHOB</name>
<proteinExistence type="predicted"/>
<dbReference type="EMBL" id="JBEHHI010000003">
    <property type="protein sequence ID" value="MEX5730068.1"/>
    <property type="molecule type" value="Genomic_DNA"/>
</dbReference>
<gene>
    <name evidence="2" type="ORF">Ga0609869_003421</name>
</gene>
<reference evidence="2 3" key="1">
    <citation type="submission" date="2024-06" db="EMBL/GenBank/DDBJ databases">
        <title>Genome of Rhodovulum iodosum, a marine photoferrotroph.</title>
        <authorList>
            <person name="Bianchini G."/>
            <person name="Nikeleit V."/>
            <person name="Kappler A."/>
            <person name="Bryce C."/>
            <person name="Sanchez-Baracaldo P."/>
        </authorList>
    </citation>
    <scope>NUCLEOTIDE SEQUENCE [LARGE SCALE GENOMIC DNA]</scope>
    <source>
        <strain evidence="2 3">UT/N1</strain>
    </source>
</reference>
<comment type="caution">
    <text evidence="2">The sequence shown here is derived from an EMBL/GenBank/DDBJ whole genome shotgun (WGS) entry which is preliminary data.</text>
</comment>
<protein>
    <recommendedName>
        <fullName evidence="1">Lipocalin-like domain-containing protein</fullName>
    </recommendedName>
</protein>
<dbReference type="Pfam" id="PF13924">
    <property type="entry name" value="Lipocalin_5"/>
    <property type="match status" value="1"/>
</dbReference>
<evidence type="ECO:0000259" key="1">
    <source>
        <dbReference type="Pfam" id="PF13924"/>
    </source>
</evidence>
<sequence length="145" mass="16107">MDTRDTGNAALIGSWKMVSWTREVVETGAVSDVLGPAPIGYIAYHADGRMMATVFSRSRPAGTGAPLRTEQKARLFDTMLAYVAAYTLEEDRVIHHVEAAWNPDWEIDLSRPFTLDGDRLFISGAPNVDPLTGEDVLYRMEFTKV</sequence>
<dbReference type="RefSeq" id="WP_211336776.1">
    <property type="nucleotide sequence ID" value="NZ_JBEHHI010000003.1"/>
</dbReference>